<evidence type="ECO:0000313" key="3">
    <source>
        <dbReference type="Proteomes" id="UP000433359"/>
    </source>
</evidence>
<dbReference type="Proteomes" id="UP000433359">
    <property type="component" value="Unassembled WGS sequence"/>
</dbReference>
<proteinExistence type="predicted"/>
<organism evidence="2 3">
    <name type="scientific">Anaerobutyricum soehngenii</name>
    <dbReference type="NCBI Taxonomy" id="105843"/>
    <lineage>
        <taxon>Bacteria</taxon>
        <taxon>Bacillati</taxon>
        <taxon>Bacillota</taxon>
        <taxon>Clostridia</taxon>
        <taxon>Lachnospirales</taxon>
        <taxon>Lachnospiraceae</taxon>
        <taxon>Anaerobutyricum</taxon>
    </lineage>
</organism>
<dbReference type="RefSeq" id="WP_154580662.1">
    <property type="nucleotide sequence ID" value="NZ_VULP01000006.1"/>
</dbReference>
<dbReference type="InterPro" id="IPR013610">
    <property type="entry name" value="ArdC_N"/>
</dbReference>
<dbReference type="AlphaFoldDB" id="A0A6N7YDD2"/>
<feature type="domain" description="N-terminal" evidence="1">
    <location>
        <begin position="7"/>
        <end position="109"/>
    </location>
</feature>
<sequence>MTRKEQLQEIEERLKNGVEEYFTSEKYASLLRIMSKFHNYSFNNCILIATQCPQASFVTGYSNWKTSFNRIVKRGEKAIRIIAPCPYTKVNEETGEEEKRIFFRTTSVFDLSQTIQIPNTEEVQFGIEELTGNVPDYERLLNAIIATSTCPVSYTKPKGSVKGYYAPLEKKIVVCEGMSELQTIKTLLHEIAHSLLHNPEEMEERKVRRDTKEVEAESTAFIVATLLGLDTSDYSFEYIAGWNGKDNLKALSAAMKQVQDTANQMYDNIIQQLDRVA</sequence>
<evidence type="ECO:0000313" key="2">
    <source>
        <dbReference type="EMBL" id="MSU81685.1"/>
    </source>
</evidence>
<comment type="caution">
    <text evidence="2">The sequence shown here is derived from an EMBL/GenBank/DDBJ whole genome shotgun (WGS) entry which is preliminary data.</text>
</comment>
<dbReference type="Gene3D" id="1.10.10.2910">
    <property type="match status" value="1"/>
</dbReference>
<evidence type="ECO:0000259" key="1">
    <source>
        <dbReference type="Pfam" id="PF08401"/>
    </source>
</evidence>
<gene>
    <name evidence="2" type="ORF">FYJ25_04740</name>
</gene>
<reference evidence="2 3" key="1">
    <citation type="submission" date="2019-08" db="EMBL/GenBank/DDBJ databases">
        <title>In-depth cultivation of the pig gut microbiome towards novel bacterial diversity and tailored functional studies.</title>
        <authorList>
            <person name="Wylensek D."/>
            <person name="Hitch T.C.A."/>
            <person name="Clavel T."/>
        </authorList>
    </citation>
    <scope>NUCLEOTIDE SEQUENCE [LARGE SCALE GENOMIC DNA]</scope>
    <source>
        <strain evidence="2 3">BSM-383-APC-4H</strain>
    </source>
</reference>
<dbReference type="EMBL" id="VULP01000006">
    <property type="protein sequence ID" value="MSU81685.1"/>
    <property type="molecule type" value="Genomic_DNA"/>
</dbReference>
<dbReference type="Pfam" id="PF08401">
    <property type="entry name" value="ArdcN"/>
    <property type="match status" value="1"/>
</dbReference>
<name>A0A6N7YDD2_9FIRM</name>
<dbReference type="GO" id="GO:0003697">
    <property type="term" value="F:single-stranded DNA binding"/>
    <property type="evidence" value="ECO:0007669"/>
    <property type="project" value="InterPro"/>
</dbReference>
<accession>A0A6N7YDD2</accession>
<protein>
    <recommendedName>
        <fullName evidence="1">N-terminal domain-containing protein</fullName>
    </recommendedName>
</protein>